<proteinExistence type="inferred from homology"/>
<dbReference type="InterPro" id="IPR001356">
    <property type="entry name" value="HD"/>
</dbReference>
<dbReference type="InterPro" id="IPR013087">
    <property type="entry name" value="Znf_C2H2_type"/>
</dbReference>
<evidence type="ECO:0000256" key="5">
    <source>
        <dbReference type="ARBA" id="ARBA00022771"/>
    </source>
</evidence>
<keyword evidence="11 13" id="KW-0539">Nucleus</keyword>
<evidence type="ECO:0000259" key="16">
    <source>
        <dbReference type="PROSITE" id="PS50071"/>
    </source>
</evidence>
<keyword evidence="10" id="KW-0804">Transcription</keyword>
<evidence type="ECO:0000256" key="1">
    <source>
        <dbReference type="ARBA" id="ARBA00004123"/>
    </source>
</evidence>
<dbReference type="EMBL" id="JAZGQO010000007">
    <property type="protein sequence ID" value="KAK6182757.1"/>
    <property type="molecule type" value="Genomic_DNA"/>
</dbReference>
<keyword evidence="8 13" id="KW-0238">DNA-binding</keyword>
<feature type="compositionally biased region" description="Polar residues" evidence="15">
    <location>
        <begin position="660"/>
        <end position="670"/>
    </location>
</feature>
<dbReference type="PROSITE" id="PS00028">
    <property type="entry name" value="ZINC_FINGER_C2H2_1"/>
    <property type="match status" value="5"/>
</dbReference>
<evidence type="ECO:0000256" key="8">
    <source>
        <dbReference type="ARBA" id="ARBA00023125"/>
    </source>
</evidence>
<feature type="region of interest" description="Disordered" evidence="15">
    <location>
        <begin position="488"/>
        <end position="539"/>
    </location>
</feature>
<dbReference type="Gene3D" id="3.30.160.60">
    <property type="entry name" value="Classic Zinc Finger"/>
    <property type="match status" value="6"/>
</dbReference>
<dbReference type="SMART" id="SM00355">
    <property type="entry name" value="ZnF_C2H2"/>
    <property type="match status" value="9"/>
</dbReference>
<feature type="compositionally biased region" description="Acidic residues" evidence="15">
    <location>
        <begin position="518"/>
        <end position="528"/>
    </location>
</feature>
<feature type="compositionally biased region" description="Polar residues" evidence="15">
    <location>
        <begin position="501"/>
        <end position="517"/>
    </location>
</feature>
<evidence type="ECO:0000256" key="2">
    <source>
        <dbReference type="ARBA" id="ARBA00006991"/>
    </source>
</evidence>
<evidence type="ECO:0000313" key="18">
    <source>
        <dbReference type="EMBL" id="KAK6182757.1"/>
    </source>
</evidence>
<dbReference type="SUPFAM" id="SSF57667">
    <property type="entry name" value="beta-beta-alpha zinc fingers"/>
    <property type="match status" value="4"/>
</dbReference>
<dbReference type="InterPro" id="IPR036236">
    <property type="entry name" value="Znf_C2H2_sf"/>
</dbReference>
<comment type="similarity">
    <text evidence="2">Belongs to the krueppel C2H2-type zinc-finger protein family.</text>
</comment>
<dbReference type="GO" id="GO:0000981">
    <property type="term" value="F:DNA-binding transcription factor activity, RNA polymerase II-specific"/>
    <property type="evidence" value="ECO:0007669"/>
    <property type="project" value="TreeGrafter"/>
</dbReference>
<feature type="domain" description="C2H2-type" evidence="17">
    <location>
        <begin position="932"/>
        <end position="959"/>
    </location>
</feature>
<evidence type="ECO:0000256" key="15">
    <source>
        <dbReference type="SAM" id="MobiDB-lite"/>
    </source>
</evidence>
<feature type="region of interest" description="Disordered" evidence="15">
    <location>
        <begin position="872"/>
        <end position="891"/>
    </location>
</feature>
<dbReference type="InterPro" id="IPR009057">
    <property type="entry name" value="Homeodomain-like_sf"/>
</dbReference>
<keyword evidence="6" id="KW-0862">Zinc</keyword>
<feature type="domain" description="C2H2-type" evidence="17">
    <location>
        <begin position="181"/>
        <end position="208"/>
    </location>
</feature>
<feature type="domain" description="C2H2-type" evidence="17">
    <location>
        <begin position="154"/>
        <end position="181"/>
    </location>
</feature>
<feature type="domain" description="C2H2-type" evidence="17">
    <location>
        <begin position="904"/>
        <end position="931"/>
    </location>
</feature>
<feature type="domain" description="C2H2-type" evidence="17">
    <location>
        <begin position="960"/>
        <end position="988"/>
    </location>
</feature>
<feature type="compositionally biased region" description="Low complexity" evidence="15">
    <location>
        <begin position="488"/>
        <end position="500"/>
    </location>
</feature>
<protein>
    <submittedName>
        <fullName evidence="18">Uncharacterized protein</fullName>
    </submittedName>
</protein>
<accession>A0AAN8PRJ1</accession>
<feature type="compositionally biased region" description="Low complexity" evidence="15">
    <location>
        <begin position="681"/>
        <end position="694"/>
    </location>
</feature>
<feature type="domain" description="C2H2-type" evidence="17">
    <location>
        <begin position="240"/>
        <end position="259"/>
    </location>
</feature>
<feature type="compositionally biased region" description="Polar residues" evidence="15">
    <location>
        <begin position="375"/>
        <end position="397"/>
    </location>
</feature>
<keyword evidence="9 13" id="KW-0371">Homeobox</keyword>
<dbReference type="PANTHER" id="PTHR24391:SF27">
    <property type="entry name" value="ZINC FINGER PROTEIN 1"/>
    <property type="match status" value="1"/>
</dbReference>
<dbReference type="CDD" id="cd00086">
    <property type="entry name" value="homeodomain"/>
    <property type="match status" value="1"/>
</dbReference>
<dbReference type="Pfam" id="PF00046">
    <property type="entry name" value="Homeodomain"/>
    <property type="match status" value="1"/>
</dbReference>
<evidence type="ECO:0000256" key="9">
    <source>
        <dbReference type="ARBA" id="ARBA00023155"/>
    </source>
</evidence>
<dbReference type="InterPro" id="IPR051574">
    <property type="entry name" value="ZnF_E-box_Homeobox"/>
</dbReference>
<keyword evidence="4" id="KW-0677">Repeat</keyword>
<feature type="region of interest" description="Disordered" evidence="15">
    <location>
        <begin position="660"/>
        <end position="696"/>
    </location>
</feature>
<evidence type="ECO:0000256" key="12">
    <source>
        <dbReference type="PROSITE-ProRule" id="PRU00042"/>
    </source>
</evidence>
<dbReference type="GO" id="GO:0000122">
    <property type="term" value="P:negative regulation of transcription by RNA polymerase II"/>
    <property type="evidence" value="ECO:0007669"/>
    <property type="project" value="UniProtKB-ARBA"/>
</dbReference>
<evidence type="ECO:0000259" key="17">
    <source>
        <dbReference type="PROSITE" id="PS50157"/>
    </source>
</evidence>
<sequence length="994" mass="111748">MFEELKLLRFVENETSVNESTTVDKIAAAISRKQTNGLNDSIKDKHENNHDNKIENETNKAELMQQKENLSPKIKTCLGDSDETIKEFLARSDTAIIYPEPVSDQEDNTKDTEFTSVIDEEYQLKCIYCSECFTKPSILRDHHRVQHPDQQIKFQCPKCNEAFDLKSVLDKHLSLHSPTSQICKTCNKTFANVYRLQRHMISHDESNDLRKFKCPECSKAFKFKHHLKEHIRIHSGEKPFECPNCSKRFSHSGSYSSHMTSKKCWAVNMKGRRVDRNGNNESSLYYRSPTTLNSTIPITQAPSYSPMIKYDPRSALPAYYSPPITTRIPTAHIPTTTTIMTYGLYSHNPYSTSVLAKALSAPTLDGLKTPHGKISSGSGMSQISPDVNSNTQLLNSTGEKKTGSVELEVKSKDDADDASRGAEANSPHESSKCAKMAESEMVGEDGKPLSITDLTCRFCHNCFKSPVELHQHERYLCKSNKDITLRISSSETSRNSPNSITSEASLRGTPNGSLNETCSEEDDADDEESHGPDGKKYRMRSLISDEQLAVLKTHYQLNPRPGKVELMKIATEIGFSKRVAQVWFQNMRARDRRRGKDVPYFPNMARFKHNDDIPTATTTSSSSSSLGYIPVVPQPFANFAPSITSTPVSKLNSHFMSKPITSSVKGNSQDEPLDLSVKKQPPAAHSGSSSPALSNKSYDDQVLNLSCKPSIIKDERPIKSECSIQGSAIFKYMQQEGLFRTSAPAEGAKPWLSHSSSTMLNSNKPSQSPASRTSSPPRPIKTEVSDNSESQVEEAGRLVIDESSPEKADVKTEVTSQMQFDPLEVNQNLDTLATVSLAALESEYDDDLDSNKNKRQRKKSWRQVEAEEIAVEMDDSLSQEDDEPARKKRKSWKNHRVDLEVGMYACDQCDKLFSKQSSLARHKYEHSGARPFTCDVCPKSFKHKHHLTEHKRLHSGEKPFKCKKCNKRFSHSGSYSQHMNHRYKYCKPTDGDLD</sequence>
<name>A0AAN8PRJ1_PATCE</name>
<evidence type="ECO:0000256" key="13">
    <source>
        <dbReference type="PROSITE-ProRule" id="PRU00108"/>
    </source>
</evidence>
<dbReference type="SUPFAM" id="SSF46689">
    <property type="entry name" value="Homeodomain-like"/>
    <property type="match status" value="1"/>
</dbReference>
<feature type="compositionally biased region" description="Basic and acidic residues" evidence="15">
    <location>
        <begin position="794"/>
        <end position="812"/>
    </location>
</feature>
<dbReference type="AlphaFoldDB" id="A0AAN8PRJ1"/>
<feature type="region of interest" description="Disordered" evidence="15">
    <location>
        <begin position="370"/>
        <end position="445"/>
    </location>
</feature>
<dbReference type="FunFam" id="3.30.160.60:FF:000013">
    <property type="entry name" value="Putative zinc finger E-box-binding homeobox 2"/>
    <property type="match status" value="2"/>
</dbReference>
<evidence type="ECO:0000256" key="4">
    <source>
        <dbReference type="ARBA" id="ARBA00022737"/>
    </source>
</evidence>
<organism evidence="18 19">
    <name type="scientific">Patella caerulea</name>
    <name type="common">Rayed Mediterranean limpet</name>
    <dbReference type="NCBI Taxonomy" id="87958"/>
    <lineage>
        <taxon>Eukaryota</taxon>
        <taxon>Metazoa</taxon>
        <taxon>Spiralia</taxon>
        <taxon>Lophotrochozoa</taxon>
        <taxon>Mollusca</taxon>
        <taxon>Gastropoda</taxon>
        <taxon>Patellogastropoda</taxon>
        <taxon>Patelloidea</taxon>
        <taxon>Patellidae</taxon>
        <taxon>Patella</taxon>
    </lineage>
</organism>
<feature type="domain" description="C2H2-type" evidence="17">
    <location>
        <begin position="212"/>
        <end position="239"/>
    </location>
</feature>
<comment type="caution">
    <text evidence="18">The sequence shown here is derived from an EMBL/GenBank/DDBJ whole genome shotgun (WGS) entry which is preliminary data.</text>
</comment>
<feature type="domain" description="Homeobox" evidence="16">
    <location>
        <begin position="534"/>
        <end position="594"/>
    </location>
</feature>
<dbReference type="PANTHER" id="PTHR24391">
    <property type="entry name" value="HISTONE H4 TRANSCRIPTION FACTOR-RELATED"/>
    <property type="match status" value="1"/>
</dbReference>
<dbReference type="FunFam" id="3.30.160.60:FF:000072">
    <property type="entry name" value="zinc finger protein 143 isoform X1"/>
    <property type="match status" value="1"/>
</dbReference>
<keyword evidence="7" id="KW-0805">Transcription regulation</keyword>
<feature type="compositionally biased region" description="Low complexity" evidence="15">
    <location>
        <begin position="765"/>
        <end position="775"/>
    </location>
</feature>
<feature type="region of interest" description="Disordered" evidence="15">
    <location>
        <begin position="747"/>
        <end position="814"/>
    </location>
</feature>
<evidence type="ECO:0000256" key="10">
    <source>
        <dbReference type="ARBA" id="ARBA00023163"/>
    </source>
</evidence>
<dbReference type="Proteomes" id="UP001347796">
    <property type="component" value="Unassembled WGS sequence"/>
</dbReference>
<dbReference type="Gene3D" id="1.10.10.60">
    <property type="entry name" value="Homeodomain-like"/>
    <property type="match status" value="1"/>
</dbReference>
<feature type="compositionally biased region" description="Basic and acidic residues" evidence="15">
    <location>
        <begin position="398"/>
        <end position="420"/>
    </location>
</feature>
<dbReference type="GO" id="GO:0000978">
    <property type="term" value="F:RNA polymerase II cis-regulatory region sequence-specific DNA binding"/>
    <property type="evidence" value="ECO:0007669"/>
    <property type="project" value="TreeGrafter"/>
</dbReference>
<reference evidence="18 19" key="1">
    <citation type="submission" date="2024-01" db="EMBL/GenBank/DDBJ databases">
        <title>The genome of the rayed Mediterranean limpet Patella caerulea (Linnaeus, 1758).</title>
        <authorList>
            <person name="Anh-Thu Weber A."/>
            <person name="Halstead-Nussloch G."/>
        </authorList>
    </citation>
    <scope>NUCLEOTIDE SEQUENCE [LARGE SCALE GENOMIC DNA]</scope>
    <source>
        <strain evidence="18">AATW-2023a</strain>
        <tissue evidence="18">Whole specimen</tissue>
    </source>
</reference>
<dbReference type="FunFam" id="3.30.160.60:FF:000744">
    <property type="entry name" value="zinc finger E-box-binding homeobox 1"/>
    <property type="match status" value="1"/>
</dbReference>
<keyword evidence="3" id="KW-0479">Metal-binding</keyword>
<dbReference type="PROSITE" id="PS50157">
    <property type="entry name" value="ZINC_FINGER_C2H2_2"/>
    <property type="match status" value="8"/>
</dbReference>
<evidence type="ECO:0000256" key="7">
    <source>
        <dbReference type="ARBA" id="ARBA00023015"/>
    </source>
</evidence>
<gene>
    <name evidence="18" type="ORF">SNE40_010369</name>
</gene>
<dbReference type="GO" id="GO:0008270">
    <property type="term" value="F:zinc ion binding"/>
    <property type="evidence" value="ECO:0007669"/>
    <property type="project" value="UniProtKB-KW"/>
</dbReference>
<dbReference type="FunFam" id="3.30.160.60:FF:001370">
    <property type="entry name" value="Zinc finger protein"/>
    <property type="match status" value="1"/>
</dbReference>
<evidence type="ECO:0000313" key="19">
    <source>
        <dbReference type="Proteomes" id="UP001347796"/>
    </source>
</evidence>
<feature type="compositionally biased region" description="Polar residues" evidence="15">
    <location>
        <begin position="753"/>
        <end position="764"/>
    </location>
</feature>
<comment type="subcellular location">
    <subcellularLocation>
        <location evidence="1 13 14">Nucleus</location>
    </subcellularLocation>
</comment>
<dbReference type="PROSITE" id="PS50071">
    <property type="entry name" value="HOMEOBOX_2"/>
    <property type="match status" value="1"/>
</dbReference>
<feature type="compositionally biased region" description="Basic and acidic residues" evidence="15">
    <location>
        <begin position="429"/>
        <end position="438"/>
    </location>
</feature>
<evidence type="ECO:0000256" key="11">
    <source>
        <dbReference type="ARBA" id="ARBA00023242"/>
    </source>
</evidence>
<dbReference type="GO" id="GO:0007411">
    <property type="term" value="P:axon guidance"/>
    <property type="evidence" value="ECO:0007669"/>
    <property type="project" value="UniProtKB-ARBA"/>
</dbReference>
<dbReference type="Pfam" id="PF00096">
    <property type="entry name" value="zf-C2H2"/>
    <property type="match status" value="5"/>
</dbReference>
<evidence type="ECO:0000256" key="6">
    <source>
        <dbReference type="ARBA" id="ARBA00022833"/>
    </source>
</evidence>
<feature type="compositionally biased region" description="Acidic residues" evidence="15">
    <location>
        <begin position="872"/>
        <end position="883"/>
    </location>
</feature>
<keyword evidence="19" id="KW-1185">Reference proteome</keyword>
<feature type="DNA-binding region" description="Homeobox" evidence="13">
    <location>
        <begin position="536"/>
        <end position="595"/>
    </location>
</feature>
<dbReference type="GO" id="GO:0045595">
    <property type="term" value="P:regulation of cell differentiation"/>
    <property type="evidence" value="ECO:0007669"/>
    <property type="project" value="UniProtKB-ARBA"/>
</dbReference>
<dbReference type="GO" id="GO:0005634">
    <property type="term" value="C:nucleus"/>
    <property type="evidence" value="ECO:0007669"/>
    <property type="project" value="UniProtKB-SubCell"/>
</dbReference>
<evidence type="ECO:0000256" key="14">
    <source>
        <dbReference type="RuleBase" id="RU000682"/>
    </source>
</evidence>
<feature type="domain" description="C2H2-type" evidence="17">
    <location>
        <begin position="124"/>
        <end position="152"/>
    </location>
</feature>
<keyword evidence="5 12" id="KW-0863">Zinc-finger</keyword>
<dbReference type="SMART" id="SM00389">
    <property type="entry name" value="HOX"/>
    <property type="match status" value="1"/>
</dbReference>
<evidence type="ECO:0000256" key="3">
    <source>
        <dbReference type="ARBA" id="ARBA00022723"/>
    </source>
</evidence>